<reference evidence="1 2" key="1">
    <citation type="submission" date="2016-10" db="EMBL/GenBank/DDBJ databases">
        <authorList>
            <person name="de Groot N.N."/>
        </authorList>
    </citation>
    <scope>NUCLEOTIDE SEQUENCE [LARGE SCALE GENOMIC DNA]</scope>
    <source>
        <strain evidence="1 2">S137</strain>
    </source>
</reference>
<evidence type="ECO:0000313" key="1">
    <source>
        <dbReference type="EMBL" id="SDO85984.1"/>
    </source>
</evidence>
<protein>
    <submittedName>
        <fullName evidence="1">Protein of unknwon function</fullName>
    </submittedName>
</protein>
<dbReference type="EMBL" id="FNJQ01000002">
    <property type="protein sequence ID" value="SDO85984.1"/>
    <property type="molecule type" value="Genomic_DNA"/>
</dbReference>
<dbReference type="AlphaFoldDB" id="A0A1H0MZW7"/>
<dbReference type="Proteomes" id="UP000182412">
    <property type="component" value="Unassembled WGS sequence"/>
</dbReference>
<accession>A0A1H0MZW7</accession>
<name>A0A1H0MZW7_SELRU</name>
<dbReference type="Pfam" id="PF11753">
    <property type="entry name" value="DUF3310"/>
    <property type="match status" value="1"/>
</dbReference>
<sequence length="86" mass="9980">MQEYDNVNHPEHYQNPGGVETIDMIENVLGLEGFLAYCWGNAIKYICRWKKKGGVESLNKAVWYIQRIEKTEAAIIKQKQERGAEH</sequence>
<dbReference type="OrthoDB" id="1684418at2"/>
<evidence type="ECO:0000313" key="2">
    <source>
        <dbReference type="Proteomes" id="UP000182412"/>
    </source>
</evidence>
<organism evidence="1 2">
    <name type="scientific">Selenomonas ruminantium</name>
    <dbReference type="NCBI Taxonomy" id="971"/>
    <lineage>
        <taxon>Bacteria</taxon>
        <taxon>Bacillati</taxon>
        <taxon>Bacillota</taxon>
        <taxon>Negativicutes</taxon>
        <taxon>Selenomonadales</taxon>
        <taxon>Selenomonadaceae</taxon>
        <taxon>Selenomonas</taxon>
    </lineage>
</organism>
<gene>
    <name evidence="1" type="ORF">SAMN05216366_102114</name>
</gene>
<dbReference type="RefSeq" id="WP_074571095.1">
    <property type="nucleotide sequence ID" value="NZ_FNJQ01000002.1"/>
</dbReference>
<dbReference type="InterPro" id="IPR021739">
    <property type="entry name" value="SaV-like"/>
</dbReference>
<proteinExistence type="predicted"/>